<feature type="transmembrane region" description="Helical" evidence="1">
    <location>
        <begin position="20"/>
        <end position="42"/>
    </location>
</feature>
<dbReference type="EMBL" id="CP034413">
    <property type="protein sequence ID" value="QCI59902.1"/>
    <property type="molecule type" value="Genomic_DNA"/>
</dbReference>
<name>A0A4D7B0W7_9FIRM</name>
<dbReference type="Proteomes" id="UP000298642">
    <property type="component" value="Chromosome"/>
</dbReference>
<keyword evidence="1" id="KW-1133">Transmembrane helix</keyword>
<evidence type="ECO:0000313" key="3">
    <source>
        <dbReference type="Proteomes" id="UP000298642"/>
    </source>
</evidence>
<dbReference type="GeneID" id="89521394"/>
<protein>
    <submittedName>
        <fullName evidence="2">Uncharacterized protein</fullName>
    </submittedName>
</protein>
<accession>A0A4D7B0W7</accession>
<proteinExistence type="predicted"/>
<organism evidence="2 3">
    <name type="scientific">Dysosmobacter welbionis</name>
    <dbReference type="NCBI Taxonomy" id="2093857"/>
    <lineage>
        <taxon>Bacteria</taxon>
        <taxon>Bacillati</taxon>
        <taxon>Bacillota</taxon>
        <taxon>Clostridia</taxon>
        <taxon>Eubacteriales</taxon>
        <taxon>Oscillospiraceae</taxon>
        <taxon>Dysosmobacter</taxon>
    </lineage>
</organism>
<keyword evidence="3" id="KW-1185">Reference proteome</keyword>
<reference evidence="3" key="1">
    <citation type="submission" date="2018-12" db="EMBL/GenBank/DDBJ databases">
        <title>Dusodibacter welbiota gen. nov., sp. nov., isolated from human faeces and emended description of the Oscillibacter genus.</title>
        <authorList>
            <person name="Le Roy T."/>
            <person name="Van der Smissen P."/>
            <person name="Delzenne N."/>
            <person name="Muccioli G."/>
            <person name="Collet J.F."/>
            <person name="Cani P.D."/>
        </authorList>
    </citation>
    <scope>NUCLEOTIDE SEQUENCE [LARGE SCALE GENOMIC DNA]</scope>
    <source>
        <strain evidence="3">J115</strain>
    </source>
</reference>
<gene>
    <name evidence="2" type="ORF">EIO64_12285</name>
</gene>
<sequence length="131" mass="14407">MAWAVISFFCGRYGREKGYSFWFSFLLCLLGQLIGLLAVLLLPDIARIRADAVGRDRAQDQEIATLKARLAVLESGSGTPAGTRVESPPAAPAVFPARTDEVIACPRCGRRQKGNRHSCYACGLPFRYEQE</sequence>
<evidence type="ECO:0000313" key="2">
    <source>
        <dbReference type="EMBL" id="QCI59902.1"/>
    </source>
</evidence>
<dbReference type="AlphaFoldDB" id="A0A4D7B0W7"/>
<dbReference type="KEGG" id="obj:EIO64_12285"/>
<dbReference type="RefSeq" id="WP_119310507.1">
    <property type="nucleotide sequence ID" value="NZ_CP034413.3"/>
</dbReference>
<evidence type="ECO:0000256" key="1">
    <source>
        <dbReference type="SAM" id="Phobius"/>
    </source>
</evidence>
<keyword evidence="1" id="KW-0472">Membrane</keyword>
<keyword evidence="1" id="KW-0812">Transmembrane</keyword>